<keyword evidence="5" id="KW-0460">Magnesium</keyword>
<dbReference type="AlphaFoldDB" id="B3T9S5"/>
<name>B3T9S5_9ZZZZ</name>
<dbReference type="PANTHER" id="PTHR12001:SF69">
    <property type="entry name" value="ALL TRANS-POLYPRENYL-DIPHOSPHATE SYNTHASE PDSS1"/>
    <property type="match status" value="1"/>
</dbReference>
<gene>
    <name evidence="6" type="ORF">ALOHA_HF4000APKG7H23ctg2g4</name>
</gene>
<dbReference type="SFLD" id="SFLDG01017">
    <property type="entry name" value="Polyprenyl_Transferase_Like"/>
    <property type="match status" value="1"/>
</dbReference>
<dbReference type="PROSITE" id="PS00444">
    <property type="entry name" value="POLYPRENYL_SYNTHASE_2"/>
    <property type="match status" value="1"/>
</dbReference>
<dbReference type="PANTHER" id="PTHR12001">
    <property type="entry name" value="GERANYLGERANYL PYROPHOSPHATE SYNTHASE"/>
    <property type="match status" value="1"/>
</dbReference>
<dbReference type="PROSITE" id="PS00723">
    <property type="entry name" value="POLYPRENYL_SYNTHASE_1"/>
    <property type="match status" value="1"/>
</dbReference>
<dbReference type="GO" id="GO:0008299">
    <property type="term" value="P:isoprenoid biosynthetic process"/>
    <property type="evidence" value="ECO:0007669"/>
    <property type="project" value="InterPro"/>
</dbReference>
<evidence type="ECO:0000256" key="5">
    <source>
        <dbReference type="ARBA" id="ARBA00022842"/>
    </source>
</evidence>
<dbReference type="InterPro" id="IPR008949">
    <property type="entry name" value="Isoprenoid_synthase_dom_sf"/>
</dbReference>
<comment type="similarity">
    <text evidence="2">Belongs to the FPP/GGPP synthase family.</text>
</comment>
<dbReference type="SUPFAM" id="SSF48576">
    <property type="entry name" value="Terpenoid synthases"/>
    <property type="match status" value="1"/>
</dbReference>
<dbReference type="GO" id="GO:0004659">
    <property type="term" value="F:prenyltransferase activity"/>
    <property type="evidence" value="ECO:0007669"/>
    <property type="project" value="InterPro"/>
</dbReference>
<reference evidence="6" key="1">
    <citation type="journal article" date="2008" name="ISME J.">
        <title>Genomic patterns of recombination, clonal divergence and environment in marine microbial populations.</title>
        <authorList>
            <person name="Konstantinidis K.T."/>
            <person name="Delong E.F."/>
        </authorList>
    </citation>
    <scope>NUCLEOTIDE SEQUENCE</scope>
</reference>
<comment type="cofactor">
    <cofactor evidence="1">
        <name>Mg(2+)</name>
        <dbReference type="ChEBI" id="CHEBI:18420"/>
    </cofactor>
</comment>
<sequence>MVETVDNRIKYIYEPIQAELDRVVEMLRGIAPQAGSSLKQGVLDYAVMSGGKKLRPALTLLSAQFHPHDPTAPIIMATAVELLHIASLVHDDTVDSSTIRRGRATVSSRWGGKVAVMLGDYLFATSATYVCDTGDIRVIRRFSEAIMELARGELSEHFSLHNWDQTVADYEERTYDKTASLFCTASECGAVLSGASESHCQALKAYGYHLGMAFQIMDDILDFQGTEAELGKPVGNDLLQGTITLPALFFAQRYPDESVLERLKKGGTDQEDLRQMVEMVRNSPAIDETLAVADRYGHQALEALGQLAPNQARSSLKELASYITSRRG</sequence>
<dbReference type="Pfam" id="PF00348">
    <property type="entry name" value="polyprenyl_synt"/>
    <property type="match status" value="1"/>
</dbReference>
<protein>
    <submittedName>
        <fullName evidence="6">Putative Polyprenyl synthetase</fullName>
    </submittedName>
</protein>
<dbReference type="InterPro" id="IPR033749">
    <property type="entry name" value="Polyprenyl_synt_CS"/>
</dbReference>
<evidence type="ECO:0000313" key="6">
    <source>
        <dbReference type="EMBL" id="ABZ09334.1"/>
    </source>
</evidence>
<dbReference type="Gene3D" id="1.10.600.10">
    <property type="entry name" value="Farnesyl Diphosphate Synthase"/>
    <property type="match status" value="1"/>
</dbReference>
<dbReference type="SFLD" id="SFLDS00005">
    <property type="entry name" value="Isoprenoid_Synthase_Type_I"/>
    <property type="match status" value="1"/>
</dbReference>
<keyword evidence="4" id="KW-0479">Metal-binding</keyword>
<organism evidence="6">
    <name type="scientific">uncultured marine microorganism HF4000_APKG7H23</name>
    <dbReference type="NCBI Taxonomy" id="455551"/>
    <lineage>
        <taxon>unclassified sequences</taxon>
        <taxon>environmental samples</taxon>
    </lineage>
</organism>
<evidence type="ECO:0000256" key="2">
    <source>
        <dbReference type="ARBA" id="ARBA00006706"/>
    </source>
</evidence>
<evidence type="ECO:0000256" key="1">
    <source>
        <dbReference type="ARBA" id="ARBA00001946"/>
    </source>
</evidence>
<dbReference type="GO" id="GO:0046872">
    <property type="term" value="F:metal ion binding"/>
    <property type="evidence" value="ECO:0007669"/>
    <property type="project" value="UniProtKB-KW"/>
</dbReference>
<keyword evidence="3" id="KW-0808">Transferase</keyword>
<dbReference type="CDD" id="cd00685">
    <property type="entry name" value="Trans_IPPS_HT"/>
    <property type="match status" value="1"/>
</dbReference>
<accession>B3T9S5</accession>
<evidence type="ECO:0000256" key="4">
    <source>
        <dbReference type="ARBA" id="ARBA00022723"/>
    </source>
</evidence>
<proteinExistence type="inferred from homology"/>
<dbReference type="EMBL" id="EU016649">
    <property type="protein sequence ID" value="ABZ09334.1"/>
    <property type="molecule type" value="Genomic_DNA"/>
</dbReference>
<evidence type="ECO:0000256" key="3">
    <source>
        <dbReference type="ARBA" id="ARBA00022679"/>
    </source>
</evidence>
<dbReference type="InterPro" id="IPR000092">
    <property type="entry name" value="Polyprenyl_synt"/>
</dbReference>